<feature type="signal peptide" evidence="1">
    <location>
        <begin position="1"/>
        <end position="18"/>
    </location>
</feature>
<sequence length="443" mass="46970">MRPLIALLALFAATSAVAEPRLIAALDIDASRHDLAVQTAGTLEDGVSGNILGGLGSGLAWAGEDTFLMLPDRGPNATPYDASVDNTTRYYNRFHSFRFQREPASTDLPFTIRATLEATTLLWSPKSLAYKGEAPALNAADRFYFNGRSDQFDAAKGSTNPDNARFDPEGIRVSADGKSVFISDEYGPYLYQFDRATGQRLKSFALPAKFAAAHLSLKGDEEIAGNASGRVANKGMEGLAITPDGRTLVGIMQSPLAQDGGTKASYVRLVTVDIVTGVTHEYAYGLSNIGTVEKPKYAGISEIVAVNDHQFLVDERDGKGRGGVGEPSFKNLFLIDLDGASDVSGLSGAEALAGKAVTKTVFLDMVAGLKASGVAGDTIPEKIEDVSFGPDVTLNGVAIHTLWIASDNDFLSTIDGKPNPNSVYVFGFSDADLPGYVPQVLAR</sequence>
<evidence type="ECO:0000313" key="4">
    <source>
        <dbReference type="Proteomes" id="UP000199150"/>
    </source>
</evidence>
<dbReference type="EMBL" id="FMTS01000001">
    <property type="protein sequence ID" value="SCW43929.1"/>
    <property type="molecule type" value="Genomic_DNA"/>
</dbReference>
<proteinExistence type="predicted"/>
<protein>
    <submittedName>
        <fullName evidence="3">Uncharacterized conserved protein</fullName>
    </submittedName>
</protein>
<dbReference type="STRING" id="260084.SAMN02927928_1239"/>
<dbReference type="PANTHER" id="PTHR37957:SF1">
    <property type="entry name" value="PHYTASE-LIKE DOMAIN-CONTAINING PROTEIN"/>
    <property type="match status" value="1"/>
</dbReference>
<evidence type="ECO:0000313" key="3">
    <source>
        <dbReference type="EMBL" id="SCW43929.1"/>
    </source>
</evidence>
<keyword evidence="4" id="KW-1185">Reference proteome</keyword>
<dbReference type="Pfam" id="PF13449">
    <property type="entry name" value="Phytase-like"/>
    <property type="match status" value="1"/>
</dbReference>
<dbReference type="RefSeq" id="WP_090644936.1">
    <property type="nucleotide sequence ID" value="NZ_CBCRYE010000001.1"/>
</dbReference>
<dbReference type="SUPFAM" id="SSF75011">
    <property type="entry name" value="3-carboxy-cis,cis-mucoante lactonizing enzyme"/>
    <property type="match status" value="1"/>
</dbReference>
<evidence type="ECO:0000259" key="2">
    <source>
        <dbReference type="Pfam" id="PF13449"/>
    </source>
</evidence>
<accession>A0A1G4QIL4</accession>
<feature type="domain" description="Phytase-like" evidence="2">
    <location>
        <begin position="52"/>
        <end position="410"/>
    </location>
</feature>
<gene>
    <name evidence="3" type="ORF">SAMN02927928_1239</name>
</gene>
<dbReference type="PANTHER" id="PTHR37957">
    <property type="entry name" value="BLR7070 PROTEIN"/>
    <property type="match status" value="1"/>
</dbReference>
<evidence type="ECO:0000256" key="1">
    <source>
        <dbReference type="SAM" id="SignalP"/>
    </source>
</evidence>
<dbReference type="Proteomes" id="UP000199150">
    <property type="component" value="Unassembled WGS sequence"/>
</dbReference>
<dbReference type="AlphaFoldDB" id="A0A1G4QIL4"/>
<name>A0A1G4QIL4_9CAUL</name>
<keyword evidence="1" id="KW-0732">Signal</keyword>
<reference evidence="4" key="1">
    <citation type="submission" date="2016-10" db="EMBL/GenBank/DDBJ databases">
        <authorList>
            <person name="Varghese N."/>
            <person name="Submissions S."/>
        </authorList>
    </citation>
    <scope>NUCLEOTIDE SEQUENCE [LARGE SCALE GENOMIC DNA]</scope>
    <source>
        <strain evidence="4">CGMCC 1.3431</strain>
    </source>
</reference>
<organism evidence="3 4">
    <name type="scientific">Asticcacaulis taihuensis</name>
    <dbReference type="NCBI Taxonomy" id="260084"/>
    <lineage>
        <taxon>Bacteria</taxon>
        <taxon>Pseudomonadati</taxon>
        <taxon>Pseudomonadota</taxon>
        <taxon>Alphaproteobacteria</taxon>
        <taxon>Caulobacterales</taxon>
        <taxon>Caulobacteraceae</taxon>
        <taxon>Asticcacaulis</taxon>
    </lineage>
</organism>
<feature type="chain" id="PRO_5011665932" evidence="1">
    <location>
        <begin position="19"/>
        <end position="443"/>
    </location>
</feature>
<dbReference type="OrthoDB" id="9795869at2"/>
<dbReference type="InterPro" id="IPR027372">
    <property type="entry name" value="Phytase-like_dom"/>
</dbReference>